<sequence>MQVGYWGGHLIDAMEQVVDNNEILRVLVVLFKTHLLHWLEVMTLVHDLSTAFVVMVEAGPQLNIISKELGDFALDAQRFMANFNTPLSESLPHIYLSALPFAPENSLVSRTYLPQFYRTLSVSRGKDIDWPPILTVLNGHIGRVVSVAFSPDGDKVASGSWDKTVRIWDAASGQLVAGPLEDHTHYVYSVAFSPNGGKVASSSIDTTVRIWDTSSGQLVAGPFEGHTDCVMSVAFSPDSSKVASGSIDNTIRTWDAASGWLVADPFEGRTDWVNSVAVSTDGSGPTIQTARSEVFSGSPKYQVTWLHRLSGWVLIHGNCLFY</sequence>
<dbReference type="InterPro" id="IPR020472">
    <property type="entry name" value="WD40_PAC1"/>
</dbReference>
<dbReference type="EMBL" id="GL945494">
    <property type="protein sequence ID" value="EGN93118.1"/>
    <property type="molecule type" value="Genomic_DNA"/>
</dbReference>
<dbReference type="SMART" id="SM00320">
    <property type="entry name" value="WD40"/>
    <property type="match status" value="3"/>
</dbReference>
<name>F8QEV5_SERL3</name>
<dbReference type="PROSITE" id="PS50082">
    <property type="entry name" value="WD_REPEATS_2"/>
    <property type="match status" value="3"/>
</dbReference>
<protein>
    <submittedName>
        <fullName evidence="4">Uncharacterized protein</fullName>
    </submittedName>
</protein>
<evidence type="ECO:0000256" key="3">
    <source>
        <dbReference type="PROSITE-ProRule" id="PRU00221"/>
    </source>
</evidence>
<dbReference type="OrthoDB" id="674604at2759"/>
<dbReference type="Gene3D" id="2.130.10.10">
    <property type="entry name" value="YVTN repeat-like/Quinoprotein amine dehydrogenase"/>
    <property type="match status" value="1"/>
</dbReference>
<reference evidence="5" key="1">
    <citation type="journal article" date="2011" name="Science">
        <title>The plant cell wall-decomposing machinery underlies the functional diversity of forest fungi.</title>
        <authorList>
            <person name="Eastwood D.C."/>
            <person name="Floudas D."/>
            <person name="Binder M."/>
            <person name="Majcherczyk A."/>
            <person name="Schneider P."/>
            <person name="Aerts A."/>
            <person name="Asiegbu F.O."/>
            <person name="Baker S.E."/>
            <person name="Barry K."/>
            <person name="Bendiksby M."/>
            <person name="Blumentritt M."/>
            <person name="Coutinho P.M."/>
            <person name="Cullen D."/>
            <person name="de Vries R.P."/>
            <person name="Gathman A."/>
            <person name="Goodell B."/>
            <person name="Henrissat B."/>
            <person name="Ihrmark K."/>
            <person name="Kauserud H."/>
            <person name="Kohler A."/>
            <person name="LaButti K."/>
            <person name="Lapidus A."/>
            <person name="Lavin J.L."/>
            <person name="Lee Y.-H."/>
            <person name="Lindquist E."/>
            <person name="Lilly W."/>
            <person name="Lucas S."/>
            <person name="Morin E."/>
            <person name="Murat C."/>
            <person name="Oguiza J.A."/>
            <person name="Park J."/>
            <person name="Pisabarro A.G."/>
            <person name="Riley R."/>
            <person name="Rosling A."/>
            <person name="Salamov A."/>
            <person name="Schmidt O."/>
            <person name="Schmutz J."/>
            <person name="Skrede I."/>
            <person name="Stenlid J."/>
            <person name="Wiebenga A."/>
            <person name="Xie X."/>
            <person name="Kuees U."/>
            <person name="Hibbett D.S."/>
            <person name="Hoffmeister D."/>
            <person name="Hoegberg N."/>
            <person name="Martin F."/>
            <person name="Grigoriev I.V."/>
            <person name="Watkinson S.C."/>
        </authorList>
    </citation>
    <scope>NUCLEOTIDE SEQUENCE [LARGE SCALE GENOMIC DNA]</scope>
    <source>
        <strain evidence="5">strain S7.3</strain>
    </source>
</reference>
<dbReference type="Pfam" id="PF00400">
    <property type="entry name" value="WD40"/>
    <property type="match status" value="3"/>
</dbReference>
<dbReference type="CDD" id="cd00200">
    <property type="entry name" value="WD40"/>
    <property type="match status" value="1"/>
</dbReference>
<gene>
    <name evidence="4" type="ORF">SERLA73DRAFT_116225</name>
</gene>
<dbReference type="PROSITE" id="PS50294">
    <property type="entry name" value="WD_REPEATS_REGION"/>
    <property type="match status" value="3"/>
</dbReference>
<evidence type="ECO:0000256" key="1">
    <source>
        <dbReference type="ARBA" id="ARBA00022574"/>
    </source>
</evidence>
<dbReference type="AlphaFoldDB" id="F8QEV5"/>
<feature type="repeat" description="WD" evidence="3">
    <location>
        <begin position="223"/>
        <end position="264"/>
    </location>
</feature>
<accession>F8QEV5</accession>
<dbReference type="PRINTS" id="PR00320">
    <property type="entry name" value="GPROTEINBRPT"/>
</dbReference>
<evidence type="ECO:0000313" key="4">
    <source>
        <dbReference type="EMBL" id="EGN93118.1"/>
    </source>
</evidence>
<keyword evidence="5" id="KW-1185">Reference proteome</keyword>
<dbReference type="PANTHER" id="PTHR19846">
    <property type="entry name" value="WD40 REPEAT PROTEIN"/>
    <property type="match status" value="1"/>
</dbReference>
<keyword evidence="2" id="KW-0677">Repeat</keyword>
<dbReference type="GO" id="GO:0017070">
    <property type="term" value="F:U6 snRNA binding"/>
    <property type="evidence" value="ECO:0007669"/>
    <property type="project" value="TreeGrafter"/>
</dbReference>
<dbReference type="OMA" id="WLENCED"/>
<dbReference type="GO" id="GO:0030621">
    <property type="term" value="F:U4 snRNA binding"/>
    <property type="evidence" value="ECO:0007669"/>
    <property type="project" value="TreeGrafter"/>
</dbReference>
<dbReference type="InterPro" id="IPR019775">
    <property type="entry name" value="WD40_repeat_CS"/>
</dbReference>
<dbReference type="STRING" id="936435.F8QEV5"/>
<dbReference type="HOGENOM" id="CLU_000288_57_19_1"/>
<dbReference type="InterPro" id="IPR036322">
    <property type="entry name" value="WD40_repeat_dom_sf"/>
</dbReference>
<dbReference type="PROSITE" id="PS00678">
    <property type="entry name" value="WD_REPEATS_1"/>
    <property type="match status" value="3"/>
</dbReference>
<evidence type="ECO:0000256" key="2">
    <source>
        <dbReference type="ARBA" id="ARBA00022737"/>
    </source>
</evidence>
<feature type="repeat" description="WD" evidence="3">
    <location>
        <begin position="180"/>
        <end position="221"/>
    </location>
</feature>
<dbReference type="Proteomes" id="UP000008063">
    <property type="component" value="Unassembled WGS sequence"/>
</dbReference>
<dbReference type="PANTHER" id="PTHR19846:SF0">
    <property type="entry name" value="PRE-MRNA PROCESSING FACTOR 4"/>
    <property type="match status" value="1"/>
</dbReference>
<dbReference type="InParanoid" id="F8QEV5"/>
<proteinExistence type="predicted"/>
<feature type="repeat" description="WD" evidence="3">
    <location>
        <begin position="137"/>
        <end position="178"/>
    </location>
</feature>
<evidence type="ECO:0000313" key="5">
    <source>
        <dbReference type="Proteomes" id="UP000008063"/>
    </source>
</evidence>
<dbReference type="SUPFAM" id="SSF50978">
    <property type="entry name" value="WD40 repeat-like"/>
    <property type="match status" value="1"/>
</dbReference>
<dbReference type="GO" id="GO:0046540">
    <property type="term" value="C:U4/U6 x U5 tri-snRNP complex"/>
    <property type="evidence" value="ECO:0007669"/>
    <property type="project" value="TreeGrafter"/>
</dbReference>
<keyword evidence="1 3" id="KW-0853">WD repeat</keyword>
<dbReference type="InterPro" id="IPR015943">
    <property type="entry name" value="WD40/YVTN_repeat-like_dom_sf"/>
</dbReference>
<dbReference type="GO" id="GO:0000398">
    <property type="term" value="P:mRNA splicing, via spliceosome"/>
    <property type="evidence" value="ECO:0007669"/>
    <property type="project" value="TreeGrafter"/>
</dbReference>
<organism evidence="5">
    <name type="scientific">Serpula lacrymans var. lacrymans (strain S7.3)</name>
    <name type="common">Dry rot fungus</name>
    <dbReference type="NCBI Taxonomy" id="936435"/>
    <lineage>
        <taxon>Eukaryota</taxon>
        <taxon>Fungi</taxon>
        <taxon>Dikarya</taxon>
        <taxon>Basidiomycota</taxon>
        <taxon>Agaricomycotina</taxon>
        <taxon>Agaricomycetes</taxon>
        <taxon>Agaricomycetidae</taxon>
        <taxon>Boletales</taxon>
        <taxon>Coniophorineae</taxon>
        <taxon>Serpulaceae</taxon>
        <taxon>Serpula</taxon>
    </lineage>
</organism>
<dbReference type="InterPro" id="IPR001680">
    <property type="entry name" value="WD40_rpt"/>
</dbReference>